<feature type="transmembrane region" description="Helical" evidence="6">
    <location>
        <begin position="365"/>
        <end position="383"/>
    </location>
</feature>
<feature type="transmembrane region" description="Helical" evidence="6">
    <location>
        <begin position="167"/>
        <end position="185"/>
    </location>
</feature>
<dbReference type="RefSeq" id="WP_231449152.1">
    <property type="nucleotide sequence ID" value="NZ_JAJOMB010000028.1"/>
</dbReference>
<evidence type="ECO:0000313" key="8">
    <source>
        <dbReference type="EMBL" id="MCD5316300.1"/>
    </source>
</evidence>
<dbReference type="GO" id="GO:0005886">
    <property type="term" value="C:plasma membrane"/>
    <property type="evidence" value="ECO:0007669"/>
    <property type="project" value="UniProtKB-SubCell"/>
</dbReference>
<dbReference type="EMBL" id="JAJOMB010000028">
    <property type="protein sequence ID" value="MCD5316300.1"/>
    <property type="molecule type" value="Genomic_DNA"/>
</dbReference>
<dbReference type="SUPFAM" id="SSF103473">
    <property type="entry name" value="MFS general substrate transporter"/>
    <property type="match status" value="1"/>
</dbReference>
<evidence type="ECO:0000256" key="5">
    <source>
        <dbReference type="ARBA" id="ARBA00023136"/>
    </source>
</evidence>
<feature type="transmembrane region" description="Helical" evidence="6">
    <location>
        <begin position="41"/>
        <end position="61"/>
    </location>
</feature>
<keyword evidence="5 6" id="KW-0472">Membrane</keyword>
<dbReference type="PANTHER" id="PTHR23513">
    <property type="entry name" value="INTEGRAL MEMBRANE EFFLUX PROTEIN-RELATED"/>
    <property type="match status" value="1"/>
</dbReference>
<dbReference type="PANTHER" id="PTHR23513:SF11">
    <property type="entry name" value="STAPHYLOFERRIN A TRANSPORTER"/>
    <property type="match status" value="1"/>
</dbReference>
<evidence type="ECO:0000256" key="6">
    <source>
        <dbReference type="SAM" id="Phobius"/>
    </source>
</evidence>
<evidence type="ECO:0000256" key="3">
    <source>
        <dbReference type="ARBA" id="ARBA00022692"/>
    </source>
</evidence>
<dbReference type="PROSITE" id="PS50850">
    <property type="entry name" value="MFS"/>
    <property type="match status" value="1"/>
</dbReference>
<feature type="transmembrane region" description="Helical" evidence="6">
    <location>
        <begin position="216"/>
        <end position="238"/>
    </location>
</feature>
<evidence type="ECO:0000256" key="4">
    <source>
        <dbReference type="ARBA" id="ARBA00022989"/>
    </source>
</evidence>
<evidence type="ECO:0000256" key="1">
    <source>
        <dbReference type="ARBA" id="ARBA00004651"/>
    </source>
</evidence>
<keyword evidence="2" id="KW-1003">Cell membrane</keyword>
<feature type="transmembrane region" description="Helical" evidence="6">
    <location>
        <begin position="73"/>
        <end position="93"/>
    </location>
</feature>
<feature type="transmembrane region" description="Helical" evidence="6">
    <location>
        <begin position="99"/>
        <end position="120"/>
    </location>
</feature>
<comment type="caution">
    <text evidence="8">The sequence shown here is derived from an EMBL/GenBank/DDBJ whole genome shotgun (WGS) entry which is preliminary data.</text>
</comment>
<feature type="transmembrane region" description="Helical" evidence="6">
    <location>
        <begin position="278"/>
        <end position="297"/>
    </location>
</feature>
<evidence type="ECO:0000313" key="9">
    <source>
        <dbReference type="Proteomes" id="UP001138997"/>
    </source>
</evidence>
<keyword evidence="3 6" id="KW-0812">Transmembrane</keyword>
<dbReference type="InterPro" id="IPR036259">
    <property type="entry name" value="MFS_trans_sf"/>
</dbReference>
<dbReference type="Pfam" id="PF07690">
    <property type="entry name" value="MFS_1"/>
    <property type="match status" value="1"/>
</dbReference>
<feature type="domain" description="Major facilitator superfamily (MFS) profile" evidence="7">
    <location>
        <begin position="212"/>
        <end position="407"/>
    </location>
</feature>
<reference evidence="8" key="1">
    <citation type="submission" date="2021-11" db="EMBL/GenBank/DDBJ databases">
        <title>Streptomyces corallinus and Kineosporia corallina sp. nov., two new coral-derived marine actinobacteria.</title>
        <authorList>
            <person name="Buangrab K."/>
            <person name="Sutthacheep M."/>
            <person name="Yeemin T."/>
            <person name="Harunari E."/>
            <person name="Igarashi Y."/>
            <person name="Sripreechasak P."/>
            <person name="Kanchanasin P."/>
            <person name="Tanasupawat S."/>
            <person name="Phongsopitanun W."/>
        </authorList>
    </citation>
    <scope>NUCLEOTIDE SEQUENCE</scope>
    <source>
        <strain evidence="8">JCM 31032</strain>
    </source>
</reference>
<comment type="subcellular location">
    <subcellularLocation>
        <location evidence="1">Cell membrane</location>
        <topology evidence="1">Multi-pass membrane protein</topology>
    </subcellularLocation>
</comment>
<proteinExistence type="predicted"/>
<evidence type="ECO:0000256" key="2">
    <source>
        <dbReference type="ARBA" id="ARBA00022475"/>
    </source>
</evidence>
<dbReference type="AlphaFoldDB" id="A0A9X1SYF5"/>
<keyword evidence="4 6" id="KW-1133">Transmembrane helix</keyword>
<feature type="transmembrane region" description="Helical" evidence="6">
    <location>
        <begin position="141"/>
        <end position="161"/>
    </location>
</feature>
<keyword evidence="9" id="KW-1185">Reference proteome</keyword>
<evidence type="ECO:0000259" key="7">
    <source>
        <dbReference type="PROSITE" id="PS50850"/>
    </source>
</evidence>
<gene>
    <name evidence="8" type="ORF">LR394_35925</name>
</gene>
<sequence>MRMTLVRYLVAATLARSADAGAPVGFVLLAATAAGLERRELVGALLVTCLMLPHLLGPLVGRWLDRSRDGRQLIAAVCAGYGLLIAGAALALGHAPLTLVFALVVIAGAGGPLLTGGLSSRLSELAAPDEQAQRRAQGLDSLSYGLGGTAGAALVALLATFTGPRASLLVLAFTTLIAAVLIRSLPPAGSAVPADQVLPLRNALSLFTAPGPLRRVMAAMLVTAFPSGAVAVIAVALADDLQVSAGTAGLLTAVFGLGYLLGSLVLIAWPLPGEPENTVVITVSLVGAAFALCAGAPGYPLAVIAFLLLGAANAPYFIATLAARSRYSPPEARAQVFVTMGALKVGSSAGGAAAAGVAMGLGPRTLLAAGAVMVLASALGMILERRRSTPVKDGPERAELRCVDQDR</sequence>
<dbReference type="InterPro" id="IPR020846">
    <property type="entry name" value="MFS_dom"/>
</dbReference>
<feature type="transmembrane region" description="Helical" evidence="6">
    <location>
        <begin position="250"/>
        <end position="271"/>
    </location>
</feature>
<dbReference type="InterPro" id="IPR011701">
    <property type="entry name" value="MFS"/>
</dbReference>
<dbReference type="Gene3D" id="1.20.1250.20">
    <property type="entry name" value="MFS general substrate transporter like domains"/>
    <property type="match status" value="2"/>
</dbReference>
<protein>
    <submittedName>
        <fullName evidence="8">MFS transporter</fullName>
    </submittedName>
</protein>
<name>A0A9X1SYF5_9ACTN</name>
<accession>A0A9X1SYF5</accession>
<dbReference type="Proteomes" id="UP001138997">
    <property type="component" value="Unassembled WGS sequence"/>
</dbReference>
<feature type="transmembrane region" description="Helical" evidence="6">
    <location>
        <begin position="303"/>
        <end position="324"/>
    </location>
</feature>
<organism evidence="8 9">
    <name type="scientific">Kineosporia babensis</name>
    <dbReference type="NCBI Taxonomy" id="499548"/>
    <lineage>
        <taxon>Bacteria</taxon>
        <taxon>Bacillati</taxon>
        <taxon>Actinomycetota</taxon>
        <taxon>Actinomycetes</taxon>
        <taxon>Kineosporiales</taxon>
        <taxon>Kineosporiaceae</taxon>
        <taxon>Kineosporia</taxon>
    </lineage>
</organism>
<dbReference type="GO" id="GO:0022857">
    <property type="term" value="F:transmembrane transporter activity"/>
    <property type="evidence" value="ECO:0007669"/>
    <property type="project" value="InterPro"/>
</dbReference>